<protein>
    <submittedName>
        <fullName evidence="2">LamD-like</fullName>
    </submittedName>
</protein>
<feature type="compositionally biased region" description="Basic and acidic residues" evidence="1">
    <location>
        <begin position="293"/>
        <end position="303"/>
    </location>
</feature>
<name>Q9ZX05_BPMT4</name>
<organismHost>
    <name type="scientific">Mycobacterium</name>
    <dbReference type="NCBI Taxonomy" id="1763"/>
</organismHost>
<evidence type="ECO:0000256" key="1">
    <source>
        <dbReference type="SAM" id="MobiDB-lite"/>
    </source>
</evidence>
<feature type="compositionally biased region" description="Basic residues" evidence="1">
    <location>
        <begin position="278"/>
        <end position="287"/>
    </location>
</feature>
<dbReference type="OrthoDB" id="5351at10239"/>
<sequence length="303" mass="33521">MRECANCKGRSELTVCWPCGKAIRRQLVGTAEEPGLAWLIDRLQESAYGEAKIGRLAPKVSGQGERPGLPLNAKAAELLRDILRRLHKWSEGALWRLPAAAQAAMMADNVPRLMARDDAAEILRELLRLRAAAERAIDLPPDLQYVGTCPSVFADGPRKGEACAVGLYVERGESTVNCPRCKTPSVVEDLQRTALERVDDEPKTAADMFRLLRWLGREVPRSSFYVLVRRVPARMYLQRDGRRNMLQQEGSQPLYAYSDVVSAIDTWEAEQAAQRAAGKGKRGRPRKASPAAEAKRDTVGAAC</sequence>
<evidence type="ECO:0000313" key="2">
    <source>
        <dbReference type="EMBL" id="AAD17640.1"/>
    </source>
</evidence>
<gene>
    <name evidence="2" type="primary">75</name>
    <name evidence="2" type="ORF">TM4_75</name>
</gene>
<keyword evidence="3" id="KW-1185">Reference proteome</keyword>
<feature type="region of interest" description="Disordered" evidence="1">
    <location>
        <begin position="273"/>
        <end position="303"/>
    </location>
</feature>
<dbReference type="KEGG" id="vg:932255"/>
<dbReference type="RefSeq" id="NP_569808.1">
    <property type="nucleotide sequence ID" value="NC_003387.1"/>
</dbReference>
<dbReference type="EMBL" id="AF068845">
    <property type="protein sequence ID" value="AAD17640.1"/>
    <property type="molecule type" value="Genomic_DNA"/>
</dbReference>
<dbReference type="Proteomes" id="UP000002133">
    <property type="component" value="Segment"/>
</dbReference>
<accession>Q9ZX05</accession>
<proteinExistence type="predicted"/>
<organism evidence="2 3">
    <name type="scientific">Mycobacterium phage TM4</name>
    <name type="common">Mycobacteriophage TM4</name>
    <dbReference type="NCBI Taxonomy" id="88870"/>
    <lineage>
        <taxon>Viruses</taxon>
        <taxon>Duplodnaviria</taxon>
        <taxon>Heunggongvirae</taxon>
        <taxon>Uroviricota</taxon>
        <taxon>Caudoviricetes</taxon>
        <taxon>Weiservirinae</taxon>
        <taxon>Timquatrovirus</taxon>
        <taxon>Timquatrovirus TM4</taxon>
        <taxon>Mycobacterium virus TM4</taxon>
    </lineage>
</organism>
<evidence type="ECO:0000313" key="3">
    <source>
        <dbReference type="Proteomes" id="UP000002133"/>
    </source>
</evidence>
<reference evidence="2 3" key="1">
    <citation type="journal article" date="1998" name="Tuber. Lung Dis.">
        <title>Mycobacteriophage TM4: genome structure and gene expression.</title>
        <authorList>
            <person name="Ford M.E."/>
            <person name="Stenstrom C."/>
            <person name="Hendrix R.W."/>
            <person name="Hatfull G.F."/>
        </authorList>
    </citation>
    <scope>NUCLEOTIDE SEQUENCE</scope>
</reference>